<comment type="catalytic activity">
    <reaction evidence="1">
        <text>S-ubiquitinyl-[E2 ubiquitin-conjugating enzyme]-L-cysteine + [acceptor protein]-L-lysine = [E2 ubiquitin-conjugating enzyme]-L-cysteine + N(6)-ubiquitinyl-[acceptor protein]-L-lysine.</text>
        <dbReference type="EC" id="2.3.2.27"/>
    </reaction>
</comment>
<keyword evidence="6" id="KW-0677">Repeat</keyword>
<dbReference type="InterPro" id="IPR036028">
    <property type="entry name" value="SH3-like_dom_sf"/>
</dbReference>
<feature type="compositionally biased region" description="Basic and acidic residues" evidence="9">
    <location>
        <begin position="105"/>
        <end position="116"/>
    </location>
</feature>
<evidence type="ECO:0000256" key="5">
    <source>
        <dbReference type="ARBA" id="ARBA00022679"/>
    </source>
</evidence>
<proteinExistence type="predicted"/>
<dbReference type="InterPro" id="IPR035816">
    <property type="entry name" value="SH3RF1/SH3RF3_SH3_4"/>
</dbReference>
<dbReference type="FunFam" id="2.30.30.40:FF:000091">
    <property type="entry name" value="Putative E3 ubiquitin-protein ligase SH3RF1"/>
    <property type="match status" value="1"/>
</dbReference>
<dbReference type="EMBL" id="GEDC01028493">
    <property type="protein sequence ID" value="JAS08805.1"/>
    <property type="molecule type" value="Transcribed_RNA"/>
</dbReference>
<feature type="domain" description="SH3" evidence="10">
    <location>
        <begin position="243"/>
        <end position="302"/>
    </location>
</feature>
<evidence type="ECO:0000256" key="3">
    <source>
        <dbReference type="ARBA" id="ARBA00012483"/>
    </source>
</evidence>
<protein>
    <recommendedName>
        <fullName evidence="3">RING-type E3 ubiquitin transferase</fullName>
        <ecNumber evidence="3">2.3.2.27</ecNumber>
    </recommendedName>
</protein>
<keyword evidence="5" id="KW-0808">Transferase</keyword>
<dbReference type="PANTHER" id="PTHR14167:SF116">
    <property type="entry name" value="CAP, ISOFORM AC"/>
    <property type="match status" value="1"/>
</dbReference>
<dbReference type="InterPro" id="IPR001452">
    <property type="entry name" value="SH3_domain"/>
</dbReference>
<feature type="compositionally biased region" description="Low complexity" evidence="9">
    <location>
        <begin position="92"/>
        <end position="104"/>
    </location>
</feature>
<dbReference type="GO" id="GO:0016567">
    <property type="term" value="P:protein ubiquitination"/>
    <property type="evidence" value="ECO:0007669"/>
    <property type="project" value="UniProtKB-UniPathway"/>
</dbReference>
<evidence type="ECO:0000256" key="1">
    <source>
        <dbReference type="ARBA" id="ARBA00000900"/>
    </source>
</evidence>
<feature type="compositionally biased region" description="Polar residues" evidence="9">
    <location>
        <begin position="54"/>
        <end position="87"/>
    </location>
</feature>
<reference evidence="11" key="1">
    <citation type="submission" date="2015-12" db="EMBL/GenBank/DDBJ databases">
        <title>De novo transcriptome assembly of four potential Pierce s Disease insect vectors from Arizona vineyards.</title>
        <authorList>
            <person name="Tassone E.E."/>
        </authorList>
    </citation>
    <scope>NUCLEOTIDE SEQUENCE</scope>
</reference>
<dbReference type="Gene3D" id="2.30.30.40">
    <property type="entry name" value="SH3 Domains"/>
    <property type="match status" value="1"/>
</dbReference>
<feature type="non-terminal residue" evidence="11">
    <location>
        <position position="1"/>
    </location>
</feature>
<feature type="region of interest" description="Disordered" evidence="9">
    <location>
        <begin position="1"/>
        <end position="144"/>
    </location>
</feature>
<evidence type="ECO:0000256" key="6">
    <source>
        <dbReference type="ARBA" id="ARBA00022737"/>
    </source>
</evidence>
<evidence type="ECO:0000256" key="2">
    <source>
        <dbReference type="ARBA" id="ARBA00004906"/>
    </source>
</evidence>
<dbReference type="EC" id="2.3.2.27" evidence="3"/>
<name>A0A1B6C6C3_9HEMI</name>
<keyword evidence="4 8" id="KW-0728">SH3 domain</keyword>
<evidence type="ECO:0000256" key="7">
    <source>
        <dbReference type="ARBA" id="ARBA00022786"/>
    </source>
</evidence>
<dbReference type="Pfam" id="PF14604">
    <property type="entry name" value="SH3_9"/>
    <property type="match status" value="1"/>
</dbReference>
<evidence type="ECO:0000259" key="10">
    <source>
        <dbReference type="PROSITE" id="PS50002"/>
    </source>
</evidence>
<dbReference type="SUPFAM" id="SSF50044">
    <property type="entry name" value="SH3-domain"/>
    <property type="match status" value="1"/>
</dbReference>
<keyword evidence="7" id="KW-0833">Ubl conjugation pathway</keyword>
<gene>
    <name evidence="11" type="ORF">g.17121</name>
</gene>
<dbReference type="UniPathway" id="UPA00143"/>
<evidence type="ECO:0000256" key="4">
    <source>
        <dbReference type="ARBA" id="ARBA00022443"/>
    </source>
</evidence>
<dbReference type="InterPro" id="IPR050384">
    <property type="entry name" value="Endophilin_SH3RF"/>
</dbReference>
<evidence type="ECO:0000256" key="8">
    <source>
        <dbReference type="PROSITE-ProRule" id="PRU00192"/>
    </source>
</evidence>
<dbReference type="SMART" id="SM00326">
    <property type="entry name" value="SH3"/>
    <property type="match status" value="1"/>
</dbReference>
<dbReference type="AlphaFoldDB" id="A0A1B6C6C3"/>
<dbReference type="GO" id="GO:0061630">
    <property type="term" value="F:ubiquitin protein ligase activity"/>
    <property type="evidence" value="ECO:0007669"/>
    <property type="project" value="UniProtKB-EC"/>
</dbReference>
<feature type="compositionally biased region" description="Polar residues" evidence="9">
    <location>
        <begin position="9"/>
        <end position="18"/>
    </location>
</feature>
<dbReference type="PROSITE" id="PS50002">
    <property type="entry name" value="SH3"/>
    <property type="match status" value="1"/>
</dbReference>
<feature type="region of interest" description="Disordered" evidence="9">
    <location>
        <begin position="217"/>
        <end position="236"/>
    </location>
</feature>
<comment type="pathway">
    <text evidence="2">Protein modification; protein ubiquitination.</text>
</comment>
<dbReference type="CDD" id="cd11785">
    <property type="entry name" value="SH3_SH3RF_C"/>
    <property type="match status" value="1"/>
</dbReference>
<dbReference type="PANTHER" id="PTHR14167">
    <property type="entry name" value="SH3 DOMAIN-CONTAINING"/>
    <property type="match status" value="1"/>
</dbReference>
<sequence length="302" mass="33049">LQPRPRTAVSYTRSSPGSPRQHLTPGVGPAPELPPRSVSPAPISVSWHGDSAPRSHTTVMASSGSPKLETASPTSRSPLTTSQTSTVVAPPNMSVSSSTSNMNRSIDKSKDKKDRGGGVSLMRRLTSMKKSRSPPPTSYSIDNPVFEDVTTNTSVLHPVHVRSGSCPSQLLQVLPLDGSSPHHRLFSPSTSQRLKHKDRPNLNISQFTRVEGETPVISSPALSHRKSNSLDGTDRKTKQLVPPVRERFRCIVPYPPNSEYELELRVGDVIYVHKKRDDGWYKGTQQRTGKTGLFPASFVETF</sequence>
<organism evidence="11">
    <name type="scientific">Clastoptera arizonana</name>
    <name type="common">Arizona spittle bug</name>
    <dbReference type="NCBI Taxonomy" id="38151"/>
    <lineage>
        <taxon>Eukaryota</taxon>
        <taxon>Metazoa</taxon>
        <taxon>Ecdysozoa</taxon>
        <taxon>Arthropoda</taxon>
        <taxon>Hexapoda</taxon>
        <taxon>Insecta</taxon>
        <taxon>Pterygota</taxon>
        <taxon>Neoptera</taxon>
        <taxon>Paraneoptera</taxon>
        <taxon>Hemiptera</taxon>
        <taxon>Auchenorrhyncha</taxon>
        <taxon>Cercopoidea</taxon>
        <taxon>Clastopteridae</taxon>
        <taxon>Clastoptera</taxon>
    </lineage>
</organism>
<evidence type="ECO:0000313" key="11">
    <source>
        <dbReference type="EMBL" id="JAS08805.1"/>
    </source>
</evidence>
<evidence type="ECO:0000256" key="9">
    <source>
        <dbReference type="SAM" id="MobiDB-lite"/>
    </source>
</evidence>
<accession>A0A1B6C6C3</accession>